<feature type="domain" description="4Fe-4S ferredoxin-type" evidence="9">
    <location>
        <begin position="2"/>
        <end position="31"/>
    </location>
</feature>
<protein>
    <submittedName>
        <fullName evidence="10">Nitroreductase</fullName>
    </submittedName>
</protein>
<dbReference type="SUPFAM" id="SSF54862">
    <property type="entry name" value="4Fe-4S ferredoxins"/>
    <property type="match status" value="1"/>
</dbReference>
<feature type="domain" description="4Fe-4S ferredoxin-type" evidence="9">
    <location>
        <begin position="33"/>
        <end position="63"/>
    </location>
</feature>
<dbReference type="Pfam" id="PF13187">
    <property type="entry name" value="Fer4_9"/>
    <property type="match status" value="1"/>
</dbReference>
<dbReference type="InterPro" id="IPR029479">
    <property type="entry name" value="Nitroreductase"/>
</dbReference>
<dbReference type="PANTHER" id="PTHR43673">
    <property type="entry name" value="NAD(P)H NITROREDUCTASE YDGI-RELATED"/>
    <property type="match status" value="1"/>
</dbReference>
<keyword evidence="6" id="KW-0560">Oxidoreductase</keyword>
<sequence>MIDFIVNESKCISCKECVADCPAVIIELEDKIPFIKPENEKKCYRCQHCLAICPTAAISILGVDPETCVNPDKAAGFEQVDALIRTRRSVRRFKDKDVAPETFDKIAKAAANAPTGKNDHQVQFVVVDTREQMAKFKELVISTIEKAEQEGRLDEHSAIFAVFAKHFRNGKDIIFRGAPHIMFSVTPKSAPTPVADGFIALSYAELAAASAGLGTVWAGFVMWLVAAFPEILTEIGIGEDMNVAYALLYGEPSIKYHRGVKRDEITVRKVKLA</sequence>
<evidence type="ECO:0000256" key="5">
    <source>
        <dbReference type="ARBA" id="ARBA00022723"/>
    </source>
</evidence>
<dbReference type="PROSITE" id="PS00198">
    <property type="entry name" value="4FE4S_FER_1"/>
    <property type="match status" value="1"/>
</dbReference>
<keyword evidence="7" id="KW-0408">Iron</keyword>
<organism evidence="10 11">
    <name type="scientific">Seleniivibrio woodruffii</name>
    <dbReference type="NCBI Taxonomy" id="1078050"/>
    <lineage>
        <taxon>Bacteria</taxon>
        <taxon>Pseudomonadati</taxon>
        <taxon>Deferribacterota</taxon>
        <taxon>Deferribacteres</taxon>
        <taxon>Deferribacterales</taxon>
        <taxon>Geovibrionaceae</taxon>
        <taxon>Seleniivibrio</taxon>
    </lineage>
</organism>
<keyword evidence="8" id="KW-0411">Iron-sulfur</keyword>
<evidence type="ECO:0000256" key="8">
    <source>
        <dbReference type="ARBA" id="ARBA00023014"/>
    </source>
</evidence>
<dbReference type="GO" id="GO:0016491">
    <property type="term" value="F:oxidoreductase activity"/>
    <property type="evidence" value="ECO:0007669"/>
    <property type="project" value="UniProtKB-KW"/>
</dbReference>
<dbReference type="RefSeq" id="WP_132874486.1">
    <property type="nucleotide sequence ID" value="NZ_SMGG01000006.1"/>
</dbReference>
<evidence type="ECO:0000256" key="6">
    <source>
        <dbReference type="ARBA" id="ARBA00023002"/>
    </source>
</evidence>
<dbReference type="GO" id="GO:0046872">
    <property type="term" value="F:metal ion binding"/>
    <property type="evidence" value="ECO:0007669"/>
    <property type="project" value="UniProtKB-KW"/>
</dbReference>
<evidence type="ECO:0000256" key="4">
    <source>
        <dbReference type="ARBA" id="ARBA00022643"/>
    </source>
</evidence>
<name>A0A4R1K6H3_9BACT</name>
<dbReference type="OrthoDB" id="368873at2"/>
<proteinExistence type="inferred from homology"/>
<dbReference type="PROSITE" id="PS51379">
    <property type="entry name" value="4FE4S_FER_2"/>
    <property type="match status" value="2"/>
</dbReference>
<evidence type="ECO:0000313" key="11">
    <source>
        <dbReference type="Proteomes" id="UP000294614"/>
    </source>
</evidence>
<dbReference type="InterPro" id="IPR017896">
    <property type="entry name" value="4Fe4S_Fe-S-bd"/>
</dbReference>
<comment type="cofactor">
    <cofactor evidence="1">
        <name>FMN</name>
        <dbReference type="ChEBI" id="CHEBI:58210"/>
    </cofactor>
</comment>
<accession>A0A4R1K6H3</accession>
<evidence type="ECO:0000256" key="3">
    <source>
        <dbReference type="ARBA" id="ARBA00022630"/>
    </source>
</evidence>
<dbReference type="EMBL" id="SMGG01000006">
    <property type="protein sequence ID" value="TCK59580.1"/>
    <property type="molecule type" value="Genomic_DNA"/>
</dbReference>
<keyword evidence="5" id="KW-0479">Metal-binding</keyword>
<evidence type="ECO:0000256" key="1">
    <source>
        <dbReference type="ARBA" id="ARBA00001917"/>
    </source>
</evidence>
<dbReference type="CDD" id="cd02143">
    <property type="entry name" value="nitroreductase_FeS-like"/>
    <property type="match status" value="1"/>
</dbReference>
<dbReference type="Gene3D" id="3.40.109.10">
    <property type="entry name" value="NADH Oxidase"/>
    <property type="match status" value="1"/>
</dbReference>
<comment type="similarity">
    <text evidence="2">Belongs to the nitroreductase family.</text>
</comment>
<dbReference type="GO" id="GO:0051536">
    <property type="term" value="F:iron-sulfur cluster binding"/>
    <property type="evidence" value="ECO:0007669"/>
    <property type="project" value="UniProtKB-KW"/>
</dbReference>
<gene>
    <name evidence="10" type="ORF">C8D98_2514</name>
</gene>
<evidence type="ECO:0000313" key="10">
    <source>
        <dbReference type="EMBL" id="TCK59580.1"/>
    </source>
</evidence>
<dbReference type="InterPro" id="IPR017900">
    <property type="entry name" value="4Fe4S_Fe_S_CS"/>
</dbReference>
<dbReference type="PANTHER" id="PTHR43673:SF2">
    <property type="entry name" value="NITROREDUCTASE"/>
    <property type="match status" value="1"/>
</dbReference>
<reference evidence="10 11" key="1">
    <citation type="submission" date="2019-03" db="EMBL/GenBank/DDBJ databases">
        <title>Genomic Encyclopedia of Type Strains, Phase IV (KMG-IV): sequencing the most valuable type-strain genomes for metagenomic binning, comparative biology and taxonomic classification.</title>
        <authorList>
            <person name="Goeker M."/>
        </authorList>
    </citation>
    <scope>NUCLEOTIDE SEQUENCE [LARGE SCALE GENOMIC DNA]</scope>
    <source>
        <strain evidence="10 11">DSM 24984</strain>
    </source>
</reference>
<dbReference type="InterPro" id="IPR000415">
    <property type="entry name" value="Nitroreductase-like"/>
</dbReference>
<keyword evidence="4" id="KW-0288">FMN</keyword>
<dbReference type="AlphaFoldDB" id="A0A4R1K6H3"/>
<evidence type="ECO:0000256" key="7">
    <source>
        <dbReference type="ARBA" id="ARBA00023004"/>
    </source>
</evidence>
<dbReference type="SUPFAM" id="SSF55469">
    <property type="entry name" value="FMN-dependent nitroreductase-like"/>
    <property type="match status" value="1"/>
</dbReference>
<dbReference type="Gene3D" id="3.30.70.20">
    <property type="match status" value="1"/>
</dbReference>
<dbReference type="Proteomes" id="UP000294614">
    <property type="component" value="Unassembled WGS sequence"/>
</dbReference>
<comment type="caution">
    <text evidence="10">The sequence shown here is derived from an EMBL/GenBank/DDBJ whole genome shotgun (WGS) entry which is preliminary data.</text>
</comment>
<evidence type="ECO:0000259" key="9">
    <source>
        <dbReference type="PROSITE" id="PS51379"/>
    </source>
</evidence>
<keyword evidence="3" id="KW-0285">Flavoprotein</keyword>
<dbReference type="Pfam" id="PF00881">
    <property type="entry name" value="Nitroreductase"/>
    <property type="match status" value="1"/>
</dbReference>
<keyword evidence="11" id="KW-1185">Reference proteome</keyword>
<evidence type="ECO:0000256" key="2">
    <source>
        <dbReference type="ARBA" id="ARBA00007118"/>
    </source>
</evidence>